<organism evidence="2 3">
    <name type="scientific">Coccidioides immitis RMSCC 2394</name>
    <dbReference type="NCBI Taxonomy" id="404692"/>
    <lineage>
        <taxon>Eukaryota</taxon>
        <taxon>Fungi</taxon>
        <taxon>Dikarya</taxon>
        <taxon>Ascomycota</taxon>
        <taxon>Pezizomycotina</taxon>
        <taxon>Eurotiomycetes</taxon>
        <taxon>Eurotiomycetidae</taxon>
        <taxon>Onygenales</taxon>
        <taxon>Onygenaceae</taxon>
        <taxon>Coccidioides</taxon>
    </lineage>
</organism>
<feature type="region of interest" description="Disordered" evidence="1">
    <location>
        <begin position="497"/>
        <end position="516"/>
    </location>
</feature>
<dbReference type="Proteomes" id="UP000054565">
    <property type="component" value="Unassembled WGS sequence"/>
</dbReference>
<evidence type="ECO:0000313" key="2">
    <source>
        <dbReference type="EMBL" id="KMP07752.1"/>
    </source>
</evidence>
<dbReference type="OrthoDB" id="3210378at2759"/>
<dbReference type="PANTHER" id="PTHR24216:SF65">
    <property type="entry name" value="PAXILLIN-LIKE PROTEIN 1"/>
    <property type="match status" value="1"/>
</dbReference>
<name>A0A0J7BCE1_COCIT</name>
<accession>A0A0J7BCE1</accession>
<feature type="compositionally biased region" description="Pro residues" evidence="1">
    <location>
        <begin position="704"/>
        <end position="719"/>
    </location>
</feature>
<evidence type="ECO:0000256" key="1">
    <source>
        <dbReference type="SAM" id="MobiDB-lite"/>
    </source>
</evidence>
<feature type="region of interest" description="Disordered" evidence="1">
    <location>
        <begin position="88"/>
        <end position="139"/>
    </location>
</feature>
<sequence length="771" mass="85476">MATDKAGLTTYHVPEIRDLSVSTGKSEQTAPPCSAKEPCDAEFINSSPPASHICLVELRRPFPVDFTAEFAPHLRVSLYEKRMSVVARRPPESPRMSYSRSPPPPSYRDGSPHRQSPSPTHPRVVVPPSPRSSSFSYMNHHYSNSNAPNIYSPTAPHFPFRSVGRNPAFPDTPSPTFPKHLPQEVLTSRAWERAVRLKLYQKVHIHGADAPGQLKRYRWKRGSRLKLLRRTLRERKLLANAVLELRVPELDLLISTGKYHAGLQEYVDLVASVVMVCPNLERLLGITLPYTHEFDRLTHALSTRKKLREHAWIIGENAAVSERAMQQSPKLLDQGQAYQFLSFHTLLEQSGNVNVALTGFNWDPRARDCFTNTFASLRNLQRFAIVQQATAPTLPGGHMVFQPLLASSSLKQLHWDLASPNADALNQLDPQQLRRPQKAPNTPNFHLSQSILHAGFPSLKTLRAPSDIDPLGALQSVCRPTRNGQIMLLSDRYSLPRSSQGTLSKRPLAMPGGNNLTSSRIRAQTLIDIAAREVDQGIKVVVTDHSANQILAPMPAFSDSSSESEIDDIDNILESIKEKKKKPSPPKRPSPSSAIKVHEFTIPTCMGRVYNSVYNKIAATTPRFTLKPDIPGSDADGGLLSWKHILTANQTWSYYAPLSPSLSVVRAGTNSSLTDDIPSPSPTSSRFTIRTAGASSTAGSLPSPRTPTSPIPPLSPLGPAPGEQPLWVRDTCNGSWNQGHRLGKEWWMHIERERMGSGTSTTKLLELRHLF</sequence>
<dbReference type="AlphaFoldDB" id="A0A0J7BCE1"/>
<dbReference type="STRING" id="404692.A0A0J7BCE1"/>
<evidence type="ECO:0000313" key="3">
    <source>
        <dbReference type="Proteomes" id="UP000054565"/>
    </source>
</evidence>
<dbReference type="EMBL" id="DS028097">
    <property type="protein sequence ID" value="KMP07752.1"/>
    <property type="molecule type" value="Genomic_DNA"/>
</dbReference>
<dbReference type="PANTHER" id="PTHR24216">
    <property type="entry name" value="PAXILLIN-RELATED"/>
    <property type="match status" value="1"/>
</dbReference>
<feature type="region of interest" description="Disordered" evidence="1">
    <location>
        <begin position="692"/>
        <end position="721"/>
    </location>
</feature>
<gene>
    <name evidence="2" type="ORF">CIRG_07433</name>
</gene>
<reference evidence="3" key="1">
    <citation type="journal article" date="2010" name="Genome Res.">
        <title>Population genomic sequencing of Coccidioides fungi reveals recent hybridization and transposon control.</title>
        <authorList>
            <person name="Neafsey D.E."/>
            <person name="Barker B.M."/>
            <person name="Sharpton T.J."/>
            <person name="Stajich J.E."/>
            <person name="Park D.J."/>
            <person name="Whiston E."/>
            <person name="Hung C.-Y."/>
            <person name="McMahan C."/>
            <person name="White J."/>
            <person name="Sykes S."/>
            <person name="Heiman D."/>
            <person name="Young S."/>
            <person name="Zeng Q."/>
            <person name="Abouelleil A."/>
            <person name="Aftuck L."/>
            <person name="Bessette D."/>
            <person name="Brown A."/>
            <person name="FitzGerald M."/>
            <person name="Lui A."/>
            <person name="Macdonald J.P."/>
            <person name="Priest M."/>
            <person name="Orbach M.J."/>
            <person name="Galgiani J.N."/>
            <person name="Kirkland T.N."/>
            <person name="Cole G.T."/>
            <person name="Birren B.W."/>
            <person name="Henn M.R."/>
            <person name="Taylor J.W."/>
            <person name="Rounsley S.D."/>
        </authorList>
    </citation>
    <scope>NUCLEOTIDE SEQUENCE [LARGE SCALE GENOMIC DNA]</scope>
    <source>
        <strain evidence="3">RMSCC 2394</strain>
    </source>
</reference>
<proteinExistence type="predicted"/>
<protein>
    <submittedName>
        <fullName evidence="2">Uncharacterized protein</fullName>
    </submittedName>
</protein>